<keyword evidence="5 9" id="KW-0067">ATP-binding</keyword>
<dbReference type="GO" id="GO:0005829">
    <property type="term" value="C:cytosol"/>
    <property type="evidence" value="ECO:0007669"/>
    <property type="project" value="TreeGrafter"/>
</dbReference>
<dbReference type="CDD" id="cd07958">
    <property type="entry name" value="Anticodon_Ia_Leu_BEm"/>
    <property type="match status" value="1"/>
</dbReference>
<dbReference type="Pfam" id="PF13603">
    <property type="entry name" value="tRNA-synt_1_2"/>
    <property type="match status" value="1"/>
</dbReference>
<feature type="domain" description="Methionyl/Valyl/Leucyl/Isoleucyl-tRNA synthetase anticodon-binding" evidence="12">
    <location>
        <begin position="751"/>
        <end position="861"/>
    </location>
</feature>
<name>A0A1F8EGC4_9BACT</name>
<dbReference type="PANTHER" id="PTHR43740:SF2">
    <property type="entry name" value="LEUCINE--TRNA LIGASE, MITOCHONDRIAL"/>
    <property type="match status" value="1"/>
</dbReference>
<dbReference type="InterPro" id="IPR009080">
    <property type="entry name" value="tRNAsynth_Ia_anticodon-bd"/>
</dbReference>
<evidence type="ECO:0000256" key="5">
    <source>
        <dbReference type="ARBA" id="ARBA00022840"/>
    </source>
</evidence>
<dbReference type="SUPFAM" id="SSF50677">
    <property type="entry name" value="ValRS/IleRS/LeuRS editing domain"/>
    <property type="match status" value="1"/>
</dbReference>
<keyword evidence="4 9" id="KW-0547">Nucleotide-binding</keyword>
<comment type="subcellular location">
    <subcellularLocation>
        <location evidence="9">Cytoplasm</location>
    </subcellularLocation>
</comment>
<dbReference type="Gene3D" id="3.40.50.620">
    <property type="entry name" value="HUPs"/>
    <property type="match status" value="2"/>
</dbReference>
<dbReference type="InterPro" id="IPR002300">
    <property type="entry name" value="aa-tRNA-synth_Ia"/>
</dbReference>
<comment type="similarity">
    <text evidence="1 9 10">Belongs to the class-I aminoacyl-tRNA synthetase family.</text>
</comment>
<evidence type="ECO:0000256" key="4">
    <source>
        <dbReference type="ARBA" id="ARBA00022741"/>
    </source>
</evidence>
<dbReference type="GO" id="GO:0006429">
    <property type="term" value="P:leucyl-tRNA aminoacylation"/>
    <property type="evidence" value="ECO:0007669"/>
    <property type="project" value="UniProtKB-UniRule"/>
</dbReference>
<dbReference type="GO" id="GO:0002161">
    <property type="term" value="F:aminoacyl-tRNA deacylase activity"/>
    <property type="evidence" value="ECO:0007669"/>
    <property type="project" value="InterPro"/>
</dbReference>
<dbReference type="PRINTS" id="PR00985">
    <property type="entry name" value="TRNASYNTHLEU"/>
</dbReference>
<keyword evidence="6 9" id="KW-0648">Protein biosynthesis</keyword>
<evidence type="ECO:0000259" key="13">
    <source>
        <dbReference type="Pfam" id="PF09334"/>
    </source>
</evidence>
<evidence type="ECO:0000256" key="10">
    <source>
        <dbReference type="RuleBase" id="RU363035"/>
    </source>
</evidence>
<dbReference type="FunFam" id="3.40.50.620:FF:000003">
    <property type="entry name" value="Leucine--tRNA ligase"/>
    <property type="match status" value="1"/>
</dbReference>
<dbReference type="Gene3D" id="3.90.740.10">
    <property type="entry name" value="Valyl/Leucyl/Isoleucyl-tRNA synthetase, editing domain"/>
    <property type="match status" value="1"/>
</dbReference>
<evidence type="ECO:0000256" key="1">
    <source>
        <dbReference type="ARBA" id="ARBA00005594"/>
    </source>
</evidence>
<comment type="catalytic activity">
    <reaction evidence="8 9">
        <text>tRNA(Leu) + L-leucine + ATP = L-leucyl-tRNA(Leu) + AMP + diphosphate</text>
        <dbReference type="Rhea" id="RHEA:11688"/>
        <dbReference type="Rhea" id="RHEA-COMP:9613"/>
        <dbReference type="Rhea" id="RHEA-COMP:9622"/>
        <dbReference type="ChEBI" id="CHEBI:30616"/>
        <dbReference type="ChEBI" id="CHEBI:33019"/>
        <dbReference type="ChEBI" id="CHEBI:57427"/>
        <dbReference type="ChEBI" id="CHEBI:78442"/>
        <dbReference type="ChEBI" id="CHEBI:78494"/>
        <dbReference type="ChEBI" id="CHEBI:456215"/>
        <dbReference type="EC" id="6.1.1.4"/>
    </reaction>
</comment>
<reference evidence="15 16" key="1">
    <citation type="journal article" date="2016" name="Nat. Commun.">
        <title>Thousands of microbial genomes shed light on interconnected biogeochemical processes in an aquifer system.</title>
        <authorList>
            <person name="Anantharaman K."/>
            <person name="Brown C.T."/>
            <person name="Hug L.A."/>
            <person name="Sharon I."/>
            <person name="Castelle C.J."/>
            <person name="Probst A.J."/>
            <person name="Thomas B.C."/>
            <person name="Singh A."/>
            <person name="Wilkins M.J."/>
            <person name="Karaoz U."/>
            <person name="Brodie E.L."/>
            <person name="Williams K.H."/>
            <person name="Hubbard S.S."/>
            <person name="Banfield J.F."/>
        </authorList>
    </citation>
    <scope>NUCLEOTIDE SEQUENCE [LARGE SCALE GENOMIC DNA]</scope>
</reference>
<dbReference type="InterPro" id="IPR014729">
    <property type="entry name" value="Rossmann-like_a/b/a_fold"/>
</dbReference>
<dbReference type="Pfam" id="PF00133">
    <property type="entry name" value="tRNA-synt_1"/>
    <property type="match status" value="1"/>
</dbReference>
<dbReference type="InterPro" id="IPR001412">
    <property type="entry name" value="aa-tRNA-synth_I_CS"/>
</dbReference>
<evidence type="ECO:0000256" key="7">
    <source>
        <dbReference type="ARBA" id="ARBA00023146"/>
    </source>
</evidence>
<feature type="domain" description="Leucyl-tRNA synthetase editing" evidence="14">
    <location>
        <begin position="219"/>
        <end position="372"/>
    </location>
</feature>
<evidence type="ECO:0000256" key="9">
    <source>
        <dbReference type="HAMAP-Rule" id="MF_00049"/>
    </source>
</evidence>
<dbReference type="AlphaFoldDB" id="A0A1F8EGC4"/>
<feature type="domain" description="Methionyl/Leucyl tRNA synthetase" evidence="13">
    <location>
        <begin position="39"/>
        <end position="181"/>
    </location>
</feature>
<evidence type="ECO:0000256" key="8">
    <source>
        <dbReference type="ARBA" id="ARBA00047469"/>
    </source>
</evidence>
<dbReference type="InterPro" id="IPR025709">
    <property type="entry name" value="Leu_tRNA-synth_edit"/>
</dbReference>
<dbReference type="Gene3D" id="1.10.730.10">
    <property type="entry name" value="Isoleucyl-tRNA Synthetase, Domain 1"/>
    <property type="match status" value="2"/>
</dbReference>
<evidence type="ECO:0000256" key="6">
    <source>
        <dbReference type="ARBA" id="ARBA00022917"/>
    </source>
</evidence>
<keyword evidence="7 9" id="KW-0030">Aminoacyl-tRNA synthetase</keyword>
<keyword evidence="3 9" id="KW-0436">Ligase</keyword>
<dbReference type="SUPFAM" id="SSF47323">
    <property type="entry name" value="Anticodon-binding domain of a subclass of class I aminoacyl-tRNA synthetases"/>
    <property type="match status" value="1"/>
</dbReference>
<evidence type="ECO:0000259" key="12">
    <source>
        <dbReference type="Pfam" id="PF08264"/>
    </source>
</evidence>
<dbReference type="InterPro" id="IPR002302">
    <property type="entry name" value="Leu-tRNA-ligase"/>
</dbReference>
<keyword evidence="2 9" id="KW-0963">Cytoplasm</keyword>
<dbReference type="GO" id="GO:0004823">
    <property type="term" value="F:leucine-tRNA ligase activity"/>
    <property type="evidence" value="ECO:0007669"/>
    <property type="project" value="UniProtKB-UniRule"/>
</dbReference>
<protein>
    <recommendedName>
        <fullName evidence="9">Leucine--tRNA ligase</fullName>
        <ecNumber evidence="9">6.1.1.4</ecNumber>
    </recommendedName>
    <alternativeName>
        <fullName evidence="9">Leucyl-tRNA synthetase</fullName>
        <shortName evidence="9">LeuRS</shortName>
    </alternativeName>
</protein>
<gene>
    <name evidence="9" type="primary">leuS</name>
    <name evidence="15" type="ORF">A2650_05100</name>
</gene>
<evidence type="ECO:0000259" key="11">
    <source>
        <dbReference type="Pfam" id="PF00133"/>
    </source>
</evidence>
<evidence type="ECO:0000256" key="3">
    <source>
        <dbReference type="ARBA" id="ARBA00022598"/>
    </source>
</evidence>
<dbReference type="Pfam" id="PF09334">
    <property type="entry name" value="tRNA-synt_1g"/>
    <property type="match status" value="1"/>
</dbReference>
<comment type="caution">
    <text evidence="9">Lacks conserved residue(s) required for the propagation of feature annotation.</text>
</comment>
<proteinExistence type="inferred from homology"/>
<feature type="domain" description="Aminoacyl-tRNA synthetase class Ia" evidence="11">
    <location>
        <begin position="513"/>
        <end position="702"/>
    </location>
</feature>
<dbReference type="PROSITE" id="PS00178">
    <property type="entry name" value="AA_TRNA_LIGASE_I"/>
    <property type="match status" value="1"/>
</dbReference>
<dbReference type="InterPro" id="IPR013155">
    <property type="entry name" value="M/V/L/I-tRNA-synth_anticd-bd"/>
</dbReference>
<feature type="short sequence motif" description="'KMSKS' region" evidence="9">
    <location>
        <begin position="676"/>
        <end position="680"/>
    </location>
</feature>
<dbReference type="EMBL" id="MGJD01000046">
    <property type="protein sequence ID" value="OGM99379.1"/>
    <property type="molecule type" value="Genomic_DNA"/>
</dbReference>
<comment type="caution">
    <text evidence="15">The sequence shown here is derived from an EMBL/GenBank/DDBJ whole genome shotgun (WGS) entry which is preliminary data.</text>
</comment>
<dbReference type="Pfam" id="PF08264">
    <property type="entry name" value="Anticodon_1"/>
    <property type="match status" value="1"/>
</dbReference>
<dbReference type="FunFam" id="1.10.730.10:FF:000002">
    <property type="entry name" value="Leucine--tRNA ligase"/>
    <property type="match status" value="1"/>
</dbReference>
<feature type="binding site" evidence="9">
    <location>
        <position position="679"/>
    </location>
    <ligand>
        <name>ATP</name>
        <dbReference type="ChEBI" id="CHEBI:30616"/>
    </ligand>
</feature>
<dbReference type="SUPFAM" id="SSF52374">
    <property type="entry name" value="Nucleotidylyl transferase"/>
    <property type="match status" value="1"/>
</dbReference>
<dbReference type="PANTHER" id="PTHR43740">
    <property type="entry name" value="LEUCYL-TRNA SYNTHETASE"/>
    <property type="match status" value="1"/>
</dbReference>
<evidence type="ECO:0000259" key="14">
    <source>
        <dbReference type="Pfam" id="PF13603"/>
    </source>
</evidence>
<dbReference type="EC" id="6.1.1.4" evidence="9"/>
<dbReference type="GO" id="GO:0005524">
    <property type="term" value="F:ATP binding"/>
    <property type="evidence" value="ECO:0007669"/>
    <property type="project" value="UniProtKB-UniRule"/>
</dbReference>
<evidence type="ECO:0000313" key="16">
    <source>
        <dbReference type="Proteomes" id="UP000177117"/>
    </source>
</evidence>
<dbReference type="HAMAP" id="MF_00049_B">
    <property type="entry name" value="Leu_tRNA_synth_B"/>
    <property type="match status" value="1"/>
</dbReference>
<dbReference type="Proteomes" id="UP000177117">
    <property type="component" value="Unassembled WGS sequence"/>
</dbReference>
<evidence type="ECO:0000313" key="15">
    <source>
        <dbReference type="EMBL" id="OGM99379.1"/>
    </source>
</evidence>
<dbReference type="InterPro" id="IPR015413">
    <property type="entry name" value="Methionyl/Leucyl_tRNA_Synth"/>
</dbReference>
<accession>A0A1F8EGC4</accession>
<sequence>MKYQPSKIEKKWQKYWETKKIYRANDKSRKPHYYQLETFPYPSAAGLHVGHPKGYIAEDIHARFMRMNGNEVLYTMGWDAFGLPTENYAIKINKSPQEVATSSIKNFKRQVKMFGLSYDWDREINTSSPGYYKWTQWLFVQMFKRGLAYQKSAKVNWCPKDQTVLANEQVVDGKCERCGEVTTQKEMKQWFFKITNYADRLLKDLEGLDWPEATIKKQKDWVGKSEGAKLKFKLINIPGQPDKKHFVKVFTTRPDTLFGATFAVVSPELAKKWLDAGWQVNDSVKKYINDSLNKKELDRLAEAGDKTGIDSGIRAVNPANKEEIPVWVADYVLGGYGTGAIMAVPAHDERDFKFAEKFNLPVKTVISPNSGALVKFLNRSLVSDWKDKVLNNYPYSSTSEFIEFSVSPEGLDKFISIGQSLLREGPYYFSIRGKSKLIAYKDAVFDIFQSEENVKAKTYGREKRIPENELSWSTAYEEKGILINSGKFDGLDSEKAKWEITKFVGGERQVQYKIRDWSVSRQRYWGVPIPVIYCDKCGVVPVPDKDLPVKLPILKGYRPKGVPPLASSKKFLEVKCPNCNSLARRDAETLDTFVDSSWYYLRYTDSKNKNKFADELKLKTWLPVKLYVIGAEHSVLHLLYARFIAKVLNDQGYLNFNEPFLKLRHLGLILGTDGQKMSKSKGNVINPDGIVKEFGADAFRMYEMFMGPFEDGQPWDTKGVVGVYRFLNRIWNYVGRYDGNIKPNLEAQRILNKFIKEVGEDIGRMSFNTGVSGLMKLLNELESHEISKEEYETLLKLLAPFAPHLAEELWMGVLKNKKSVHLEKWPEYDEKLLAEEKTKLVIQVNGRVRDTFEVKKGLSESEAKDLALKSENVRRHISGEIKKIIYIKDRIINIVI</sequence>
<organism evidence="15 16">
    <name type="scientific">Candidatus Yanofskybacteria bacterium RIFCSPHIGHO2_01_FULL_41_53</name>
    <dbReference type="NCBI Taxonomy" id="1802663"/>
    <lineage>
        <taxon>Bacteria</taxon>
        <taxon>Candidatus Yanofskyibacteriota</taxon>
    </lineage>
</organism>
<evidence type="ECO:0000256" key="2">
    <source>
        <dbReference type="ARBA" id="ARBA00022490"/>
    </source>
</evidence>
<dbReference type="InterPro" id="IPR009008">
    <property type="entry name" value="Val/Leu/Ile-tRNA-synth_edit"/>
</dbReference>